<reference evidence="2" key="1">
    <citation type="submission" date="2022-12" db="EMBL/GenBank/DDBJ databases">
        <title>New Phytohabitans aurantiacus sp. RD004123 nov., an actinomycete isolated from soil.</title>
        <authorList>
            <person name="Triningsih D.W."/>
            <person name="Harunari E."/>
            <person name="Igarashi Y."/>
        </authorList>
    </citation>
    <scope>NUCLEOTIDE SEQUENCE</scope>
    <source>
        <strain evidence="2">RD004123</strain>
    </source>
</reference>
<dbReference type="Pfam" id="PF05593">
    <property type="entry name" value="RHS_repeat"/>
    <property type="match status" value="2"/>
</dbReference>
<evidence type="ECO:0000256" key="1">
    <source>
        <dbReference type="SAM" id="MobiDB-lite"/>
    </source>
</evidence>
<dbReference type="Gene3D" id="2.180.10.10">
    <property type="entry name" value="RHS repeat-associated core"/>
    <property type="match status" value="2"/>
</dbReference>
<evidence type="ECO:0000313" key="3">
    <source>
        <dbReference type="Proteomes" id="UP001144280"/>
    </source>
</evidence>
<dbReference type="InterPro" id="IPR050708">
    <property type="entry name" value="T6SS_VgrG/RHS"/>
</dbReference>
<sequence length="1839" mass="196613">MDKQAAGRGTAAASLTVRATGAGQPAVKVLRRTATVTTFQVGRSATVEVDYSGLRRAYGGDYASRLRVVDLGTGKVVRAKHDAAAGKLSAPAVAGTTYAVTAGTAGSAGSFAPTSLAPSATWAVGIQSGDFSWNYPIRVPPAPGLTPEVALSYASSVVDGRTASTNNQASWIGEGFGYEPGFIERTYKPCAEDGQAGKGDMCWDGQAAHLILPGITGELVWDSSREVWRVANDEGWRVELRTGASNGDDDGEHWVVTGPDGTQYSFGRVGAARSTWTVPVFGDDSGEPCHGPAFDTSWCQQAYRWTLDTVTDIHGDQISYHYETETNHYGRSGTASNATPYVRGGYLTRIDYGQRAGTEPVARVLFTSAPRCVPGSVCQAAQTSDWPDTPWDLSCPGGSCAAVGPSFWGTKRLAKITTQVRTGAAFTDVDSWTLGHTFPATGDDATPALWLRSILHTGHVGGTARLPEVLLDGLRLPNRIGTVDGLSPMNKWRLSRIYSEAGGLTEVGYQAAQCDTATLPRQDANARSCFPAYWLPQGATNPELGWFHKYVVREVAEVDRVGGAPRALTQYEYVDTGPAWRYDAAELVPDRFKTWGSWRGFQKVRVRTGAPSGQQTLTEHLFMRGMHDDLLLDGSRRSVSIEDSLGIPVPDKPGYAGFARETIVRDGVTGAEISAEFQEPWLSDPTAVRDRDSGPLEARILKVDTVQTRTVLAGGGVRLSKTTTKHDGYGSVTEVHDHGDVAVAGDDLCTTTSYTRNTTAWLVHLPNRVRTAAVPCGTDPAPADVVSDERTYYDGSGTIDAAPVKGDVTRTEKLSSWEGDEPRYVTTTRAAYDQHGRIVESFDALDAKTTTAYEPATGGPVTKVTVTNPLGHTGVTELDAARGGVLATVDANDRRGTRTYDPLGRLTAAWQPGRAANQPPSVRHEYLLRSDEPSVVTTHRLLGNGAYVTSHAFYDGLLRERQTQRPAPNGGRIVTDTHYDAHGRVARTNADYHNDSAVSTSLLVVDHAAVPSQEVVEYDGAGRKSAAILRSFGTEVHRTTYTYGGDRISEDPPAGGTPTTRITDVRGRVVELRQYTGDGPSGAHLATKYGYTKAGRRSSVTDPAGNVWRFGYDVRGRQVRVEDPDKGTATMTYDGKDRLATVTDARGATIAYTYDVLDRRTGTFEGSPSGKRLAEWTFDTAQGGIGEPAAAIRHADGAAYRTETLGYDPHGWPTGTAVTIPSREAGLAGRYESTVEYDQVGGVVATELPAVGGLPEERILTGYDGLGRVSTVGSEVTQYVAETAYTEVGQLRARILDGRVMRQYSYEESTGRLTGVRTVLDTGAVAVDLGIRYDPAGNVVASAEAASGDTQCFGHDSLRRLVEAWTATDNCAAAPSLAVLGGPAPYWHSYRYDGGGNRTRETWHAAGGDTVRDYAYPPAGGAGPHRLQSVTTGSSVDRYGYDAAGNTVARPGQTLTWTAEGRFAGVDAGGDVTTFEYGADGERLIRRDPEGRTLYLGDTELRLDSATGAVTGTRYYTVDGDTIAVRTGSGLSWLADDHAGTAGAAIDAGNLDVTVRRRLPYGAPRGGTAAGWPGERGFVGGTADGSTGLTHVGARDYDPHAGAFISVDPILDTESPQQLHGYAYAGNSPVTYADPTGLTAHLALVSAPPIDWDGAVTGFRLFGSPEREALSTPDVTRVLPGARGNPNLNATINNVFGVRKWSPKVPPGYTQPPESPPSQPGRPVPLPNIPTTPSTGSSGYDIHDPGDGTWLVNCRTEGPVRTCTYTPVKSPSGYGGYKPYYDTSDYEEGSYLEDLHGDYVEYRDEWEYDQCTSWNPCNTKPGKVEGYSPPGLYGKKKKK</sequence>
<evidence type="ECO:0000313" key="2">
    <source>
        <dbReference type="EMBL" id="GLH98699.1"/>
    </source>
</evidence>
<dbReference type="InterPro" id="IPR022385">
    <property type="entry name" value="Rhs_assc_core"/>
</dbReference>
<gene>
    <name evidence="2" type="ORF">Pa4123_39740</name>
</gene>
<dbReference type="NCBIfam" id="TIGR03696">
    <property type="entry name" value="Rhs_assc_core"/>
    <property type="match status" value="1"/>
</dbReference>
<protein>
    <submittedName>
        <fullName evidence="2">Type IV secretion protein Rhs</fullName>
    </submittedName>
</protein>
<accession>A0ABQ5QYD2</accession>
<dbReference type="InterPro" id="IPR006530">
    <property type="entry name" value="YD"/>
</dbReference>
<feature type="region of interest" description="Disordered" evidence="1">
    <location>
        <begin position="1703"/>
        <end position="1744"/>
    </location>
</feature>
<dbReference type="PANTHER" id="PTHR32305:SF17">
    <property type="entry name" value="TRNA NUCLEASE WAPA"/>
    <property type="match status" value="1"/>
</dbReference>
<keyword evidence="3" id="KW-1185">Reference proteome</keyword>
<dbReference type="NCBIfam" id="TIGR01643">
    <property type="entry name" value="YD_repeat_2x"/>
    <property type="match status" value="2"/>
</dbReference>
<organism evidence="2 3">
    <name type="scientific">Phytohabitans aurantiacus</name>
    <dbReference type="NCBI Taxonomy" id="3016789"/>
    <lineage>
        <taxon>Bacteria</taxon>
        <taxon>Bacillati</taxon>
        <taxon>Actinomycetota</taxon>
        <taxon>Actinomycetes</taxon>
        <taxon>Micromonosporales</taxon>
        <taxon>Micromonosporaceae</taxon>
    </lineage>
</organism>
<dbReference type="PANTHER" id="PTHR32305">
    <property type="match status" value="1"/>
</dbReference>
<dbReference type="InterPro" id="IPR031325">
    <property type="entry name" value="RHS_repeat"/>
</dbReference>
<dbReference type="EMBL" id="BSDI01000018">
    <property type="protein sequence ID" value="GLH98699.1"/>
    <property type="molecule type" value="Genomic_DNA"/>
</dbReference>
<comment type="caution">
    <text evidence="2">The sequence shown here is derived from an EMBL/GenBank/DDBJ whole genome shotgun (WGS) entry which is preliminary data.</text>
</comment>
<name>A0ABQ5QYD2_9ACTN</name>
<feature type="region of interest" description="Disordered" evidence="1">
    <location>
        <begin position="1819"/>
        <end position="1839"/>
    </location>
</feature>
<feature type="compositionally biased region" description="Pro residues" evidence="1">
    <location>
        <begin position="1704"/>
        <end position="1730"/>
    </location>
</feature>
<dbReference type="Proteomes" id="UP001144280">
    <property type="component" value="Unassembled WGS sequence"/>
</dbReference>
<proteinExistence type="predicted"/>